<dbReference type="NCBIfam" id="NF047446">
    <property type="entry name" value="barrel_OmpL47"/>
    <property type="match status" value="1"/>
</dbReference>
<name>X1ENN7_9ZZZZ</name>
<organism evidence="1">
    <name type="scientific">marine sediment metagenome</name>
    <dbReference type="NCBI Taxonomy" id="412755"/>
    <lineage>
        <taxon>unclassified sequences</taxon>
        <taxon>metagenomes</taxon>
        <taxon>ecological metagenomes</taxon>
    </lineage>
</organism>
<feature type="non-terminal residue" evidence="1">
    <location>
        <position position="1"/>
    </location>
</feature>
<proteinExistence type="predicted"/>
<dbReference type="AlphaFoldDB" id="X1ENN7"/>
<dbReference type="InterPro" id="IPR058094">
    <property type="entry name" value="Ig-like_OmpL47-like"/>
</dbReference>
<comment type="caution">
    <text evidence="1">The sequence shown here is derived from an EMBL/GenBank/DDBJ whole genome shotgun (WGS) entry which is preliminary data.</text>
</comment>
<dbReference type="EMBL" id="BART01035033">
    <property type="protein sequence ID" value="GAH10273.1"/>
    <property type="molecule type" value="Genomic_DNA"/>
</dbReference>
<reference evidence="1" key="1">
    <citation type="journal article" date="2014" name="Front. Microbiol.">
        <title>High frequency of phylogenetically diverse reductive dehalogenase-homologous genes in deep subseafloor sedimentary metagenomes.</title>
        <authorList>
            <person name="Kawai M."/>
            <person name="Futagami T."/>
            <person name="Toyoda A."/>
            <person name="Takaki Y."/>
            <person name="Nishi S."/>
            <person name="Hori S."/>
            <person name="Arai W."/>
            <person name="Tsubouchi T."/>
            <person name="Morono Y."/>
            <person name="Uchiyama I."/>
            <person name="Ito T."/>
            <person name="Fujiyama A."/>
            <person name="Inagaki F."/>
            <person name="Takami H."/>
        </authorList>
    </citation>
    <scope>NUCLEOTIDE SEQUENCE</scope>
    <source>
        <strain evidence="1">Expedition CK06-06</strain>
    </source>
</reference>
<dbReference type="Gene3D" id="3.30.1920.20">
    <property type="match status" value="1"/>
</dbReference>
<accession>X1ENN7</accession>
<sequence>YATNYGERLSIGSWFYEYSLIGWVEPGCIRTIKLVVNGIFNYGLWTDVSNIKQAEFTVFSDGSCSPNEFYTNYGTILINSDYDDDPPVTEIDLSGTTGNNGWYTSDMQVTLTATDEVIGVEKTEYSFDGVNWIDYSGTFLVTAEGITTIFYRSIDNIGNIEIIKEIDIKVDKTQPDTQLEMSIRKTKNQLIVFHHNL</sequence>
<protein>
    <submittedName>
        <fullName evidence="1">Uncharacterized protein</fullName>
    </submittedName>
</protein>
<gene>
    <name evidence="1" type="ORF">S01H4_59671</name>
</gene>
<evidence type="ECO:0000313" key="1">
    <source>
        <dbReference type="EMBL" id="GAH10273.1"/>
    </source>
</evidence>